<keyword evidence="4" id="KW-0067">ATP-binding</keyword>
<keyword evidence="3 6" id="KW-0347">Helicase</keyword>
<dbReference type="CDD" id="cd18791">
    <property type="entry name" value="SF2_C_RHA"/>
    <property type="match status" value="1"/>
</dbReference>
<dbReference type="Gene3D" id="3.40.50.300">
    <property type="entry name" value="P-loop containing nucleotide triphosphate hydrolases"/>
    <property type="match status" value="1"/>
</dbReference>
<keyword evidence="2" id="KW-0378">Hydrolase</keyword>
<dbReference type="SMART" id="SM00847">
    <property type="entry name" value="HA2"/>
    <property type="match status" value="1"/>
</dbReference>
<protein>
    <submittedName>
        <fullName evidence="6">Pre-mRNA-splicing factor ATP-dependent RNA helicase-like protein cdc28</fullName>
    </submittedName>
</protein>
<dbReference type="AlphaFoldDB" id="R0MQS4"/>
<dbReference type="GO" id="GO:0004386">
    <property type="term" value="F:helicase activity"/>
    <property type="evidence" value="ECO:0007669"/>
    <property type="project" value="UniProtKB-KW"/>
</dbReference>
<feature type="domain" description="Helicase C-terminal" evidence="5">
    <location>
        <begin position="44"/>
        <end position="213"/>
    </location>
</feature>
<dbReference type="InterPro" id="IPR007502">
    <property type="entry name" value="Helicase-assoc_dom"/>
</dbReference>
<dbReference type="EMBL" id="KB908915">
    <property type="protein sequence ID" value="EOB15243.1"/>
    <property type="molecule type" value="Genomic_DNA"/>
</dbReference>
<evidence type="ECO:0000313" key="6">
    <source>
        <dbReference type="EMBL" id="EOB15243.1"/>
    </source>
</evidence>
<evidence type="ECO:0000256" key="2">
    <source>
        <dbReference type="ARBA" id="ARBA00022801"/>
    </source>
</evidence>
<proteinExistence type="predicted"/>
<evidence type="ECO:0000256" key="4">
    <source>
        <dbReference type="ARBA" id="ARBA00022840"/>
    </source>
</evidence>
<dbReference type="GO" id="GO:0005524">
    <property type="term" value="F:ATP binding"/>
    <property type="evidence" value="ECO:0007669"/>
    <property type="project" value="UniProtKB-KW"/>
</dbReference>
<dbReference type="InterPro" id="IPR001650">
    <property type="entry name" value="Helicase_C-like"/>
</dbReference>
<dbReference type="Proteomes" id="UP000016927">
    <property type="component" value="Unassembled WGS sequence"/>
</dbReference>
<gene>
    <name evidence="6" type="primary">CDC28</name>
    <name evidence="6" type="ORF">NBO_7g0063</name>
</gene>
<evidence type="ECO:0000256" key="3">
    <source>
        <dbReference type="ARBA" id="ARBA00022806"/>
    </source>
</evidence>
<dbReference type="OrthoDB" id="10253254at2759"/>
<dbReference type="HOGENOM" id="CLU_001832_5_7_1"/>
<dbReference type="PROSITE" id="PS51194">
    <property type="entry name" value="HELICASE_CTER"/>
    <property type="match status" value="1"/>
</dbReference>
<dbReference type="OMA" id="HEPAIAC"/>
<keyword evidence="7" id="KW-1185">Reference proteome</keyword>
<dbReference type="Pfam" id="PF00271">
    <property type="entry name" value="Helicase_C"/>
    <property type="match status" value="1"/>
</dbReference>
<keyword evidence="1" id="KW-0547">Nucleotide-binding</keyword>
<name>R0MQS4_NOSB1</name>
<dbReference type="GO" id="GO:0016787">
    <property type="term" value="F:hydrolase activity"/>
    <property type="evidence" value="ECO:0007669"/>
    <property type="project" value="UniProtKB-KW"/>
</dbReference>
<dbReference type="SMART" id="SM00490">
    <property type="entry name" value="HELICc"/>
    <property type="match status" value="1"/>
</dbReference>
<evidence type="ECO:0000256" key="1">
    <source>
        <dbReference type="ARBA" id="ARBA00022741"/>
    </source>
</evidence>
<dbReference type="InterPro" id="IPR027417">
    <property type="entry name" value="P-loop_NTPase"/>
</dbReference>
<reference evidence="6 7" key="1">
    <citation type="journal article" date="2013" name="BMC Genomics">
        <title>Comparative genomics of parasitic silkworm microsporidia reveal an association between genome expansion and host adaptation.</title>
        <authorList>
            <person name="Pan G."/>
            <person name="Xu J."/>
            <person name="Li T."/>
            <person name="Xia Q."/>
            <person name="Liu S.L."/>
            <person name="Zhang G."/>
            <person name="Li S."/>
            <person name="Li C."/>
            <person name="Liu H."/>
            <person name="Yang L."/>
            <person name="Liu T."/>
            <person name="Zhang X."/>
            <person name="Wu Z."/>
            <person name="Fan W."/>
            <person name="Dang X."/>
            <person name="Xiang H."/>
            <person name="Tao M."/>
            <person name="Li Y."/>
            <person name="Hu J."/>
            <person name="Li Z."/>
            <person name="Lin L."/>
            <person name="Luo J."/>
            <person name="Geng L."/>
            <person name="Wang L."/>
            <person name="Long M."/>
            <person name="Wan Y."/>
            <person name="He N."/>
            <person name="Zhang Z."/>
            <person name="Lu C."/>
            <person name="Keeling P.J."/>
            <person name="Wang J."/>
            <person name="Xiang Z."/>
            <person name="Zhou Z."/>
        </authorList>
    </citation>
    <scope>NUCLEOTIDE SEQUENCE [LARGE SCALE GENOMIC DNA]</scope>
    <source>
        <strain evidence="7">CQ1 / CVCC 102059</strain>
    </source>
</reference>
<dbReference type="SUPFAM" id="SSF52540">
    <property type="entry name" value="P-loop containing nucleoside triphosphate hydrolases"/>
    <property type="match status" value="1"/>
</dbReference>
<dbReference type="Gene3D" id="1.20.120.1080">
    <property type="match status" value="1"/>
</dbReference>
<dbReference type="GO" id="GO:0003723">
    <property type="term" value="F:RNA binding"/>
    <property type="evidence" value="ECO:0007669"/>
    <property type="project" value="TreeGrafter"/>
</dbReference>
<dbReference type="VEuPathDB" id="MicrosporidiaDB:NBO_7g0063"/>
<dbReference type="PANTHER" id="PTHR18934:SF99">
    <property type="entry name" value="ATP-DEPENDENT RNA HELICASE DHX37-RELATED"/>
    <property type="match status" value="1"/>
</dbReference>
<evidence type="ECO:0000313" key="7">
    <source>
        <dbReference type="Proteomes" id="UP000016927"/>
    </source>
</evidence>
<organism evidence="6 7">
    <name type="scientific">Nosema bombycis (strain CQ1 / CVCC 102059)</name>
    <name type="common">Microsporidian parasite</name>
    <name type="synonym">Pebrine of silkworm</name>
    <dbReference type="NCBI Taxonomy" id="578461"/>
    <lineage>
        <taxon>Eukaryota</taxon>
        <taxon>Fungi</taxon>
        <taxon>Fungi incertae sedis</taxon>
        <taxon>Microsporidia</taxon>
        <taxon>Nosematidae</taxon>
        <taxon>Nosema</taxon>
    </lineage>
</organism>
<evidence type="ECO:0000259" key="5">
    <source>
        <dbReference type="PROSITE" id="PS51194"/>
    </source>
</evidence>
<sequence>MSATINVSKFTSFFDCKHFSFDGKSFPIEIKYLEVDVDDHLEWTVKQILRVISKEEEGDLLVFLSGKDDIDKVFKLICHFLQKSNLIIVKCYSEIVNEVYDLIFDSKSNLRRIILSTNVSEASITIPNIKFVIDNGFNKILIHDYAQGDVLVKCPISKESAIQRAGRCGRTGPGVCYRMYTKQTYNEIFDSNTVPEILRSDLSRILLLLVNLNIKDIYSLPLIDVPGRKLVDSCYDFLILMGALNSNRKITALGELILTLGTDCVTGKMIYEGIRRGCSYEMVLLVSILSLESSQILKILNQVRDKQIDFYKFTVQNNDFITLINIF</sequence>
<accession>R0MQS4</accession>
<dbReference type="PANTHER" id="PTHR18934">
    <property type="entry name" value="ATP-DEPENDENT RNA HELICASE"/>
    <property type="match status" value="1"/>
</dbReference>
<dbReference type="STRING" id="578461.R0MQS4"/>